<evidence type="ECO:0000256" key="3">
    <source>
        <dbReference type="ARBA" id="ARBA00022452"/>
    </source>
</evidence>
<dbReference type="EMBL" id="AP027081">
    <property type="protein sequence ID" value="BDU75360.1"/>
    <property type="molecule type" value="Genomic_DNA"/>
</dbReference>
<reference evidence="9" key="1">
    <citation type="journal article" date="2023" name="Int. J. Syst. Evol. Microbiol.">
        <title>Mesoterricola silvestris gen. nov., sp. nov., Mesoterricola sediminis sp. nov., Geothrix oryzae sp. nov., Geothrix edaphica sp. nov., Geothrix rubra sp. nov., and Geothrix limicola sp. nov., six novel members of Acidobacteriota isolated from soils.</title>
        <authorList>
            <person name="Itoh H."/>
            <person name="Sugisawa Y."/>
            <person name="Mise K."/>
            <person name="Xu Z."/>
            <person name="Kuniyasu M."/>
            <person name="Ushijima N."/>
            <person name="Kawano K."/>
            <person name="Kobayashi E."/>
            <person name="Shiratori Y."/>
            <person name="Masuda Y."/>
            <person name="Senoo K."/>
        </authorList>
    </citation>
    <scope>NUCLEOTIDE SEQUENCE</scope>
    <source>
        <strain evidence="9">W786</strain>
    </source>
</reference>
<comment type="subcellular location">
    <subcellularLocation>
        <location evidence="1">Cell outer membrane</location>
        <topology evidence="1">Multi-pass membrane protein</topology>
    </subcellularLocation>
</comment>
<dbReference type="PANTHER" id="PTHR30069">
    <property type="entry name" value="TONB-DEPENDENT OUTER MEMBRANE RECEPTOR"/>
    <property type="match status" value="1"/>
</dbReference>
<dbReference type="Pfam" id="PF25183">
    <property type="entry name" value="OMP_b-brl_4"/>
    <property type="match status" value="2"/>
</dbReference>
<dbReference type="InterPro" id="IPR013784">
    <property type="entry name" value="Carb-bd-like_fold"/>
</dbReference>
<evidence type="ECO:0000313" key="10">
    <source>
        <dbReference type="Proteomes" id="UP001228113"/>
    </source>
</evidence>
<feature type="chain" id="PRO_5041379903" evidence="7">
    <location>
        <begin position="25"/>
        <end position="1058"/>
    </location>
</feature>
<dbReference type="InterPro" id="IPR036942">
    <property type="entry name" value="Beta-barrel_TonB_sf"/>
</dbReference>
<keyword evidence="5" id="KW-0472">Membrane</keyword>
<keyword evidence="7" id="KW-0732">Signal</keyword>
<feature type="signal peptide" evidence="7">
    <location>
        <begin position="1"/>
        <end position="24"/>
    </location>
</feature>
<dbReference type="SUPFAM" id="SSF56935">
    <property type="entry name" value="Porins"/>
    <property type="match status" value="1"/>
</dbReference>
<dbReference type="GO" id="GO:0015344">
    <property type="term" value="F:siderophore uptake transmembrane transporter activity"/>
    <property type="evidence" value="ECO:0007669"/>
    <property type="project" value="TreeGrafter"/>
</dbReference>
<dbReference type="InterPro" id="IPR057601">
    <property type="entry name" value="Oar-like_b-barrel"/>
</dbReference>
<evidence type="ECO:0000256" key="2">
    <source>
        <dbReference type="ARBA" id="ARBA00022448"/>
    </source>
</evidence>
<feature type="domain" description="TonB-dependent transporter Oar-like beta-barrel" evidence="8">
    <location>
        <begin position="334"/>
        <end position="838"/>
    </location>
</feature>
<dbReference type="Proteomes" id="UP001228113">
    <property type="component" value="Chromosome"/>
</dbReference>
<evidence type="ECO:0000256" key="4">
    <source>
        <dbReference type="ARBA" id="ARBA00022692"/>
    </source>
</evidence>
<keyword evidence="3" id="KW-1134">Transmembrane beta strand</keyword>
<dbReference type="Gene3D" id="2.40.170.20">
    <property type="entry name" value="TonB-dependent receptor, beta-barrel domain"/>
    <property type="match status" value="1"/>
</dbReference>
<evidence type="ECO:0000256" key="1">
    <source>
        <dbReference type="ARBA" id="ARBA00004571"/>
    </source>
</evidence>
<evidence type="ECO:0000259" key="8">
    <source>
        <dbReference type="Pfam" id="PF25183"/>
    </source>
</evidence>
<sequence>MSHLNSRLICILAAGLFAGGTLSAQQTFGAFKGRVTDKATGAPKAGVVVTIENQATGYTRSVQSGADGTFRFVAVPLGNYRILFKASDSTAAMIRTSMLGAETDASVAMAPAATATVTVVSTAGTVDQANTTSAEIGVNVPADRLESLPVLSRNVVSAAVLAPGVQLIAGSNIDPTKKSSTYMTTGDGAGRGTNFNIDGGDNNSTDVGGYVSPIPLDAIGEFQVVTNQYKAEFGRSNAGFFNVVSKAGTNAFSGIISGQYTDQSMRARTTDEGTKKDNKSQVFAATVSGPILKDRLFYMFSAEKKNEKSVPTTFAADALAAYPALNGIMAELKETNLYARIDWMPTTMTNVTFTYAYDKNETPNQAFSHTTAVYGRVDPSMLGTSQNKTNRFGLKATTSFTPNLIWESNLIYFDYTNAIVPNGMGDTVGNLQVRTANSSLLPLQAQQLGRVGHDPNATQNTGIKRVQWRNDFTYVLGDHSFKAGLDIMQYKYADQVLFYPETGAYVFGVVGVPFGPNLWNASTASTYPVQANVNVAYVIMRPAGLQEGDKIKQYGFYAQDDWTLSPKLSVYLGIRADKDTCFEFMDKWKDLYQQIYNANPNLLHGSTPPKDKTYVSPRIQVLYKPNGDDSATYKLGYGRFVANVIDNVTGYSRALSDHANGLTRSTIYNGAALAASGAAGSATVANFSAGTTLTTVNGHAVVLPADLTPYNYVHNVNGLRDYFLNTVNGWLSQASFATAGKQLMASDFQYPTTDVLSLGATWKIGDHQSLDIQYIFNRTTHASVQFTTDGSNPYVWSPNAQGLTWTGNANAQRDTRDQGDTVFLSNQTSRSNQLQVKWAYTSAKISAVFNIVAKDIRSSYGGASRAFDQNGNADFYGTGALYVWKPNPERKAVGTENFSGSFAFNYAFDIGTKVGLLGTWHSGKFYDVYQGYNSDTDANGNPIWMAGANLAHPNMVIGTGTGDWAMDLGLRISHPFKIWRNAVLEPFLQISNLLNNYDYGSNYVNTIASTKTLTGAPVYTGTTVVPRTVVANTAFGTRGLNYQANSPRTAAFGFQLKF</sequence>
<dbReference type="KEGG" id="msea:METESE_03180"/>
<keyword evidence="2" id="KW-0813">Transport</keyword>
<accession>A0AA48GVW1</accession>
<dbReference type="GO" id="GO:0030246">
    <property type="term" value="F:carbohydrate binding"/>
    <property type="evidence" value="ECO:0007669"/>
    <property type="project" value="InterPro"/>
</dbReference>
<dbReference type="GO" id="GO:0009279">
    <property type="term" value="C:cell outer membrane"/>
    <property type="evidence" value="ECO:0007669"/>
    <property type="project" value="UniProtKB-SubCell"/>
</dbReference>
<keyword evidence="10" id="KW-1185">Reference proteome</keyword>
<keyword evidence="4" id="KW-0812">Transmembrane</keyword>
<protein>
    <submittedName>
        <fullName evidence="9">Membrane protein</fullName>
    </submittedName>
</protein>
<gene>
    <name evidence="9" type="ORF">METESE_03180</name>
</gene>
<dbReference type="RefSeq" id="WP_316410943.1">
    <property type="nucleotide sequence ID" value="NZ_AP027081.1"/>
</dbReference>
<feature type="domain" description="TonB-dependent transporter Oar-like beta-barrel" evidence="8">
    <location>
        <begin position="244"/>
        <end position="314"/>
    </location>
</feature>
<name>A0AA48GVW1_9BACT</name>
<dbReference type="Pfam" id="PF13620">
    <property type="entry name" value="CarboxypepD_reg"/>
    <property type="match status" value="1"/>
</dbReference>
<dbReference type="SUPFAM" id="SSF49452">
    <property type="entry name" value="Starch-binding domain-like"/>
    <property type="match status" value="1"/>
</dbReference>
<evidence type="ECO:0000313" key="9">
    <source>
        <dbReference type="EMBL" id="BDU75360.1"/>
    </source>
</evidence>
<dbReference type="AlphaFoldDB" id="A0AA48GVW1"/>
<organism evidence="9 10">
    <name type="scientific">Mesoterricola sediminis</name>
    <dbReference type="NCBI Taxonomy" id="2927980"/>
    <lineage>
        <taxon>Bacteria</taxon>
        <taxon>Pseudomonadati</taxon>
        <taxon>Acidobacteriota</taxon>
        <taxon>Holophagae</taxon>
        <taxon>Holophagales</taxon>
        <taxon>Holophagaceae</taxon>
        <taxon>Mesoterricola</taxon>
    </lineage>
</organism>
<dbReference type="PANTHER" id="PTHR30069:SF46">
    <property type="entry name" value="OAR PROTEIN"/>
    <property type="match status" value="1"/>
</dbReference>
<evidence type="ECO:0000256" key="6">
    <source>
        <dbReference type="ARBA" id="ARBA00023237"/>
    </source>
</evidence>
<dbReference type="GO" id="GO:0044718">
    <property type="term" value="P:siderophore transmembrane transport"/>
    <property type="evidence" value="ECO:0007669"/>
    <property type="project" value="TreeGrafter"/>
</dbReference>
<dbReference type="Gene3D" id="2.60.40.1120">
    <property type="entry name" value="Carboxypeptidase-like, regulatory domain"/>
    <property type="match status" value="1"/>
</dbReference>
<keyword evidence="6" id="KW-0998">Cell outer membrane</keyword>
<evidence type="ECO:0000256" key="5">
    <source>
        <dbReference type="ARBA" id="ARBA00023136"/>
    </source>
</evidence>
<proteinExistence type="predicted"/>
<evidence type="ECO:0000256" key="7">
    <source>
        <dbReference type="SAM" id="SignalP"/>
    </source>
</evidence>
<dbReference type="InterPro" id="IPR039426">
    <property type="entry name" value="TonB-dep_rcpt-like"/>
</dbReference>